<dbReference type="Proteomes" id="UP000465302">
    <property type="component" value="Unassembled WGS sequence"/>
</dbReference>
<comment type="caution">
    <text evidence="2">The sequence shown here is derived from an EMBL/GenBank/DDBJ whole genome shotgun (WGS) entry which is preliminary data.</text>
</comment>
<dbReference type="AlphaFoldDB" id="A0A7I9WD37"/>
<gene>
    <name evidence="2" type="ORF">MAGR_70860</name>
</gene>
<reference evidence="2 3" key="1">
    <citation type="journal article" date="2019" name="Emerg. Microbes Infect.">
        <title>Comprehensive subspecies identification of 175 nontuberculous mycobacteria species based on 7547 genomic profiles.</title>
        <authorList>
            <person name="Matsumoto Y."/>
            <person name="Kinjo T."/>
            <person name="Motooka D."/>
            <person name="Nabeya D."/>
            <person name="Jung N."/>
            <person name="Uechi K."/>
            <person name="Horii T."/>
            <person name="Iida T."/>
            <person name="Fujita J."/>
            <person name="Nakamura S."/>
        </authorList>
    </citation>
    <scope>NUCLEOTIDE SEQUENCE [LARGE SCALE GENOMIC DNA]</scope>
    <source>
        <strain evidence="2 3">JCM 6377</strain>
    </source>
</reference>
<evidence type="ECO:0000313" key="2">
    <source>
        <dbReference type="EMBL" id="GFG55645.1"/>
    </source>
</evidence>
<protein>
    <recommendedName>
        <fullName evidence="4">Secreted protein</fullName>
    </recommendedName>
</protein>
<dbReference type="RefSeq" id="WP_308494495.1">
    <property type="nucleotide sequence ID" value="NZ_BLKS01000004.1"/>
</dbReference>
<feature type="signal peptide" evidence="1">
    <location>
        <begin position="1"/>
        <end position="24"/>
    </location>
</feature>
<name>A0A7I9WD37_MYCAG</name>
<accession>A0A7I9WD37</accession>
<dbReference type="EMBL" id="BLKS01000004">
    <property type="protein sequence ID" value="GFG55645.1"/>
    <property type="molecule type" value="Genomic_DNA"/>
</dbReference>
<feature type="chain" id="PRO_5029780186" description="Secreted protein" evidence="1">
    <location>
        <begin position="25"/>
        <end position="161"/>
    </location>
</feature>
<evidence type="ECO:0000256" key="1">
    <source>
        <dbReference type="SAM" id="SignalP"/>
    </source>
</evidence>
<organism evidence="2 3">
    <name type="scientific">Mycolicibacterium agri</name>
    <name type="common">Mycobacterium agri</name>
    <dbReference type="NCBI Taxonomy" id="36811"/>
    <lineage>
        <taxon>Bacteria</taxon>
        <taxon>Bacillati</taxon>
        <taxon>Actinomycetota</taxon>
        <taxon>Actinomycetes</taxon>
        <taxon>Mycobacteriales</taxon>
        <taxon>Mycobacteriaceae</taxon>
        <taxon>Mycolicibacterium</taxon>
    </lineage>
</organism>
<proteinExistence type="predicted"/>
<evidence type="ECO:0008006" key="4">
    <source>
        <dbReference type="Google" id="ProtNLM"/>
    </source>
</evidence>
<sequence length="161" mass="17596">MMLARLIIGVLTLAVLSCVAPAHADPNDGVALNGTYTAFSDGVWAKTKDSLHEEASVTQTWTITSTCTTYQDCTGRVVSDQGWSADMVYRSGTWRVRRTVDNWEPCPDGTAHPGEQTFTFWHGYPDPIPYKGWDTTLGPSGACGINRPLNIRMPFTLTPVG</sequence>
<keyword evidence="1" id="KW-0732">Signal</keyword>
<dbReference type="PROSITE" id="PS51257">
    <property type="entry name" value="PROKAR_LIPOPROTEIN"/>
    <property type="match status" value="1"/>
</dbReference>
<evidence type="ECO:0000313" key="3">
    <source>
        <dbReference type="Proteomes" id="UP000465302"/>
    </source>
</evidence>